<dbReference type="InterPro" id="IPR000535">
    <property type="entry name" value="MSP_dom"/>
</dbReference>
<dbReference type="InterPro" id="IPR008962">
    <property type="entry name" value="PapD-like_sf"/>
</dbReference>
<evidence type="ECO:0000256" key="1">
    <source>
        <dbReference type="ARBA" id="ARBA00008894"/>
    </source>
</evidence>
<dbReference type="InterPro" id="IPR042197">
    <property type="entry name" value="Apaf_helical"/>
</dbReference>
<name>A0A8T0NMN6_PANVG</name>
<dbReference type="PANTHER" id="PTHR23155">
    <property type="entry name" value="DISEASE RESISTANCE PROTEIN RP"/>
    <property type="match status" value="1"/>
</dbReference>
<keyword evidence="9" id="KW-1185">Reference proteome</keyword>
<dbReference type="Gene3D" id="1.10.8.430">
    <property type="entry name" value="Helical domain of apoptotic protease-activating factors"/>
    <property type="match status" value="1"/>
</dbReference>
<accession>A0A8T0NMN6</accession>
<dbReference type="Gene3D" id="1.20.5.4130">
    <property type="match status" value="1"/>
</dbReference>
<dbReference type="InterPro" id="IPR032675">
    <property type="entry name" value="LRR_dom_sf"/>
</dbReference>
<gene>
    <name evidence="8" type="ORF">PVAP13_9KG338100</name>
</gene>
<keyword evidence="6" id="KW-0175">Coiled coil</keyword>
<dbReference type="InterPro" id="IPR058922">
    <property type="entry name" value="WHD_DRP"/>
</dbReference>
<feature type="domain" description="MSP" evidence="7">
    <location>
        <begin position="18"/>
        <end position="129"/>
    </location>
</feature>
<comment type="similarity">
    <text evidence="1">Belongs to the disease resistance NB-LRR family.</text>
</comment>
<organism evidence="8 9">
    <name type="scientific">Panicum virgatum</name>
    <name type="common">Blackwell switchgrass</name>
    <dbReference type="NCBI Taxonomy" id="38727"/>
    <lineage>
        <taxon>Eukaryota</taxon>
        <taxon>Viridiplantae</taxon>
        <taxon>Streptophyta</taxon>
        <taxon>Embryophyta</taxon>
        <taxon>Tracheophyta</taxon>
        <taxon>Spermatophyta</taxon>
        <taxon>Magnoliopsida</taxon>
        <taxon>Liliopsida</taxon>
        <taxon>Poales</taxon>
        <taxon>Poaceae</taxon>
        <taxon>PACMAD clade</taxon>
        <taxon>Panicoideae</taxon>
        <taxon>Panicodae</taxon>
        <taxon>Paniceae</taxon>
        <taxon>Panicinae</taxon>
        <taxon>Panicum</taxon>
        <taxon>Panicum sect. Hiantes</taxon>
    </lineage>
</organism>
<dbReference type="PROSITE" id="PS50202">
    <property type="entry name" value="MSP"/>
    <property type="match status" value="1"/>
</dbReference>
<dbReference type="SUPFAM" id="SSF52540">
    <property type="entry name" value="P-loop containing nucleoside triphosphate hydrolases"/>
    <property type="match status" value="1"/>
</dbReference>
<proteinExistence type="inferred from homology"/>
<evidence type="ECO:0000256" key="5">
    <source>
        <dbReference type="ARBA" id="ARBA00022821"/>
    </source>
</evidence>
<dbReference type="Pfam" id="PF18052">
    <property type="entry name" value="Rx_N"/>
    <property type="match status" value="1"/>
</dbReference>
<evidence type="ECO:0000256" key="2">
    <source>
        <dbReference type="ARBA" id="ARBA00022614"/>
    </source>
</evidence>
<dbReference type="Gene3D" id="2.60.40.10">
    <property type="entry name" value="Immunoglobulins"/>
    <property type="match status" value="1"/>
</dbReference>
<dbReference type="Gene3D" id="3.80.10.10">
    <property type="entry name" value="Ribonuclease Inhibitor"/>
    <property type="match status" value="1"/>
</dbReference>
<protein>
    <recommendedName>
        <fullName evidence="7">MSP domain-containing protein</fullName>
    </recommendedName>
</protein>
<dbReference type="InterPro" id="IPR044974">
    <property type="entry name" value="Disease_R_plants"/>
</dbReference>
<dbReference type="SUPFAM" id="SSF49354">
    <property type="entry name" value="PapD-like"/>
    <property type="match status" value="1"/>
</dbReference>
<dbReference type="SUPFAM" id="SSF52058">
    <property type="entry name" value="L domain-like"/>
    <property type="match status" value="1"/>
</dbReference>
<dbReference type="EMBL" id="CM029053">
    <property type="protein sequence ID" value="KAG2550650.1"/>
    <property type="molecule type" value="Genomic_DNA"/>
</dbReference>
<dbReference type="CDD" id="cd14798">
    <property type="entry name" value="RX-CC_like"/>
    <property type="match status" value="1"/>
</dbReference>
<dbReference type="InterPro" id="IPR013783">
    <property type="entry name" value="Ig-like_fold"/>
</dbReference>
<evidence type="ECO:0000313" key="9">
    <source>
        <dbReference type="Proteomes" id="UP000823388"/>
    </source>
</evidence>
<evidence type="ECO:0000256" key="3">
    <source>
        <dbReference type="ARBA" id="ARBA00022737"/>
    </source>
</evidence>
<keyword evidence="3" id="KW-0677">Repeat</keyword>
<dbReference type="InterPro" id="IPR038005">
    <property type="entry name" value="RX-like_CC"/>
</dbReference>
<dbReference type="Gene3D" id="1.10.10.10">
    <property type="entry name" value="Winged helix-like DNA-binding domain superfamily/Winged helix DNA-binding domain"/>
    <property type="match status" value="1"/>
</dbReference>
<dbReference type="InterPro" id="IPR055414">
    <property type="entry name" value="LRR_R13L4/SHOC2-like"/>
</dbReference>
<dbReference type="InterPro" id="IPR041118">
    <property type="entry name" value="Rx_N"/>
</dbReference>
<dbReference type="GO" id="GO:0002758">
    <property type="term" value="P:innate immune response-activating signaling pathway"/>
    <property type="evidence" value="ECO:0007669"/>
    <property type="project" value="UniProtKB-ARBA"/>
</dbReference>
<dbReference type="Proteomes" id="UP000823388">
    <property type="component" value="Chromosome 9K"/>
</dbReference>
<dbReference type="Pfam" id="PF23559">
    <property type="entry name" value="WHD_DRP"/>
    <property type="match status" value="1"/>
</dbReference>
<evidence type="ECO:0000256" key="6">
    <source>
        <dbReference type="ARBA" id="ARBA00023054"/>
    </source>
</evidence>
<keyword evidence="4" id="KW-0547">Nucleotide-binding</keyword>
<sequence>MLMRTETNVDAAQINDEMLGIEPLTLMLPSELQKETYEVKLTNETNDYYAFIIETHCQQYHARPDQGIASPQSNCSIQITIQAQSTTKDDFIVKSTIVDKDLRAEHITQYMSKKDPNEVDEVPLVVVICNPDTAEALSKDHRRNFHPPQSFSSDHPTNMRYLSRPSDRAMDLATGAMGSLLHKLGELLKECNLEESVKKDIESFSEELMKMQLVLRKLPNVHLNDQDYYLVKRWANNVREMSYDIEDFVDGFLVHSEPTADAGGFRELTHRVFKAHPQISDKIEAIKKQVQDEIQKRKEYNVDNVVANAPAEITDTIVPCMSWVPSFKHHKDLVGIEEQRNELIKRFSDDGDGDGDGDVDVQLKIFSIYGYGGLGKTTLVREVYDKLKVDQFHLRAFVYVGQSPDKKEVIRNILKELIGNNFNAENLNEEQLITKLQRLLENKRYFIVIDDIWDWNIIESVFLGNSCGSRVVITTRVYSVAIACCKNKENVYEMKTLNEQDSRALFVRRIYGTEEEACNDVPEEILTGILKKCGGLPLAIVSIASLLRAKDPWKRSTWDYVRKSLVAMFEGNNPTLKEMEKILDLSYRHLPHHLKTCLLSVGMYREDHEIEKNELLRQWIAEGFVISTTRGLDAEDVAEEYFKELINMSMIQPEKIDYNNEVLSCRVHDIVLDLIRSKAAQENFCLVIDGSKDVRQPPEKVRRVSIHCHRGMDYRALAAAAATSGSLEHVRSVLFWGGRYIFYSFLMLKYVRVLHLEDGGWTSNLDLSSISGLFLLRYLKIACFFFANVKLPSRFEDLQQLETIDVQDASNIPQGILSLPRLSHLNVGICAVLPEGIGRLKSLRTLGCFNLATQSVENIKCLGELTNLRDLTICWRESSDPVDAGMRMEALRSSVGSLSGSLRSLIIGPRCSIQLPVHGWSSAHSLPARNLRKLDLSGCNFDRCPRWIAELRDLYSLRIRVEEVADGVSIVAQLPSLAYLYLECHGGKEEVAVFSGFRALKHLDLDCKNLSLTFHAGAMPRLEKLEIWFRYHISFVTGYFLPRGIEHLPARTLRQICLKVVDTVEQHKSLVRRIFDLAFQPYHPCANITIYFHERIYY</sequence>
<dbReference type="InterPro" id="IPR027417">
    <property type="entry name" value="P-loop_NTPase"/>
</dbReference>
<dbReference type="PRINTS" id="PR00364">
    <property type="entry name" value="DISEASERSIST"/>
</dbReference>
<dbReference type="Pfam" id="PF00931">
    <property type="entry name" value="NB-ARC"/>
    <property type="match status" value="1"/>
</dbReference>
<dbReference type="Pfam" id="PF00635">
    <property type="entry name" value="Motile_Sperm"/>
    <property type="match status" value="1"/>
</dbReference>
<dbReference type="Gene3D" id="3.40.50.300">
    <property type="entry name" value="P-loop containing nucleotide triphosphate hydrolases"/>
    <property type="match status" value="1"/>
</dbReference>
<evidence type="ECO:0000259" key="7">
    <source>
        <dbReference type="PROSITE" id="PS50202"/>
    </source>
</evidence>
<keyword evidence="2" id="KW-0433">Leucine-rich repeat</keyword>
<evidence type="ECO:0000313" key="8">
    <source>
        <dbReference type="EMBL" id="KAG2550650.1"/>
    </source>
</evidence>
<dbReference type="FunFam" id="1.10.10.10:FF:000322">
    <property type="entry name" value="Probable disease resistance protein At1g63360"/>
    <property type="match status" value="1"/>
</dbReference>
<evidence type="ECO:0000256" key="4">
    <source>
        <dbReference type="ARBA" id="ARBA00022741"/>
    </source>
</evidence>
<dbReference type="GO" id="GO:0042742">
    <property type="term" value="P:defense response to bacterium"/>
    <property type="evidence" value="ECO:0007669"/>
    <property type="project" value="UniProtKB-ARBA"/>
</dbReference>
<dbReference type="GO" id="GO:0043531">
    <property type="term" value="F:ADP binding"/>
    <property type="evidence" value="ECO:0007669"/>
    <property type="project" value="InterPro"/>
</dbReference>
<comment type="caution">
    <text evidence="8">The sequence shown here is derived from an EMBL/GenBank/DDBJ whole genome shotgun (WGS) entry which is preliminary data.</text>
</comment>
<dbReference type="AlphaFoldDB" id="A0A8T0NMN6"/>
<dbReference type="PANTHER" id="PTHR23155:SF906">
    <property type="entry name" value="OS08G0205100 PROTEIN"/>
    <property type="match status" value="1"/>
</dbReference>
<keyword evidence="5" id="KW-0611">Plant defense</keyword>
<dbReference type="InterPro" id="IPR002182">
    <property type="entry name" value="NB-ARC"/>
</dbReference>
<dbReference type="Pfam" id="PF23598">
    <property type="entry name" value="LRR_14"/>
    <property type="match status" value="1"/>
</dbReference>
<dbReference type="InterPro" id="IPR036388">
    <property type="entry name" value="WH-like_DNA-bd_sf"/>
</dbReference>
<reference evidence="8" key="1">
    <citation type="submission" date="2020-05" db="EMBL/GenBank/DDBJ databases">
        <title>WGS assembly of Panicum virgatum.</title>
        <authorList>
            <person name="Lovell J.T."/>
            <person name="Jenkins J."/>
            <person name="Shu S."/>
            <person name="Juenger T.E."/>
            <person name="Schmutz J."/>
        </authorList>
    </citation>
    <scope>NUCLEOTIDE SEQUENCE</scope>
    <source>
        <strain evidence="8">AP13</strain>
    </source>
</reference>
<dbReference type="GO" id="GO:0009626">
    <property type="term" value="P:plant-type hypersensitive response"/>
    <property type="evidence" value="ECO:0007669"/>
    <property type="project" value="UniProtKB-ARBA"/>
</dbReference>